<organism evidence="2">
    <name type="scientific">marine sediment metagenome</name>
    <dbReference type="NCBI Taxonomy" id="412755"/>
    <lineage>
        <taxon>unclassified sequences</taxon>
        <taxon>metagenomes</taxon>
        <taxon>ecological metagenomes</taxon>
    </lineage>
</organism>
<comment type="caution">
    <text evidence="2">The sequence shown here is derived from an EMBL/GenBank/DDBJ whole genome shotgun (WGS) entry which is preliminary data.</text>
</comment>
<keyword evidence="1" id="KW-0812">Transmembrane</keyword>
<protein>
    <submittedName>
        <fullName evidence="2">Uncharacterized protein</fullName>
    </submittedName>
</protein>
<name>A0A0F9R1X1_9ZZZZ</name>
<proteinExistence type="predicted"/>
<feature type="transmembrane region" description="Helical" evidence="1">
    <location>
        <begin position="37"/>
        <end position="57"/>
    </location>
</feature>
<keyword evidence="1" id="KW-0472">Membrane</keyword>
<evidence type="ECO:0000256" key="1">
    <source>
        <dbReference type="SAM" id="Phobius"/>
    </source>
</evidence>
<sequence length="98" mass="11889">MNWKKWMKFNPYKKLWSLIGGRPWTYIRRDFWHRFELVNIVFFVSVGFFSGIFYGNILKWLFSSTWHPILLVAGFYLIGVLQGHFFWGSRYVKGQEAQ</sequence>
<dbReference type="EMBL" id="LAZR01003350">
    <property type="protein sequence ID" value="KKN19266.1"/>
    <property type="molecule type" value="Genomic_DNA"/>
</dbReference>
<keyword evidence="1" id="KW-1133">Transmembrane helix</keyword>
<feature type="transmembrane region" description="Helical" evidence="1">
    <location>
        <begin position="69"/>
        <end position="87"/>
    </location>
</feature>
<evidence type="ECO:0000313" key="2">
    <source>
        <dbReference type="EMBL" id="KKN19266.1"/>
    </source>
</evidence>
<dbReference type="AlphaFoldDB" id="A0A0F9R1X1"/>
<reference evidence="2" key="1">
    <citation type="journal article" date="2015" name="Nature">
        <title>Complex archaea that bridge the gap between prokaryotes and eukaryotes.</title>
        <authorList>
            <person name="Spang A."/>
            <person name="Saw J.H."/>
            <person name="Jorgensen S.L."/>
            <person name="Zaremba-Niedzwiedzka K."/>
            <person name="Martijn J."/>
            <person name="Lind A.E."/>
            <person name="van Eijk R."/>
            <person name="Schleper C."/>
            <person name="Guy L."/>
            <person name="Ettema T.J."/>
        </authorList>
    </citation>
    <scope>NUCLEOTIDE SEQUENCE</scope>
</reference>
<gene>
    <name evidence="2" type="ORF">LCGC14_0947310</name>
</gene>
<accession>A0A0F9R1X1</accession>